<dbReference type="SMART" id="SM00493">
    <property type="entry name" value="TOPRIM"/>
    <property type="match status" value="1"/>
</dbReference>
<name>A0A1W1XX38_9BACT</name>
<dbReference type="InterPro" id="IPR050219">
    <property type="entry name" value="DnaG_primase"/>
</dbReference>
<keyword evidence="5" id="KW-0235">DNA replication</keyword>
<evidence type="ECO:0000256" key="6">
    <source>
        <dbReference type="ARBA" id="ARBA00023163"/>
    </source>
</evidence>
<dbReference type="InterPro" id="IPR013237">
    <property type="entry name" value="Phage_T7_Gp4_N"/>
</dbReference>
<organism evidence="9 10">
    <name type="scientific">Desulfacinum hydrothermale DSM 13146</name>
    <dbReference type="NCBI Taxonomy" id="1121390"/>
    <lineage>
        <taxon>Bacteria</taxon>
        <taxon>Pseudomonadati</taxon>
        <taxon>Thermodesulfobacteriota</taxon>
        <taxon>Syntrophobacteria</taxon>
        <taxon>Syntrophobacterales</taxon>
        <taxon>Syntrophobacteraceae</taxon>
        <taxon>Desulfacinum</taxon>
    </lineage>
</organism>
<gene>
    <name evidence="9" type="ORF">SAMN02746041_03170</name>
</gene>
<dbReference type="SUPFAM" id="SSF57783">
    <property type="entry name" value="Zinc beta-ribbon"/>
    <property type="match status" value="1"/>
</dbReference>
<dbReference type="STRING" id="1121390.SAMN02746041_03170"/>
<reference evidence="9 10" key="1">
    <citation type="submission" date="2017-04" db="EMBL/GenBank/DDBJ databases">
        <authorList>
            <person name="Afonso C.L."/>
            <person name="Miller P.J."/>
            <person name="Scott M.A."/>
            <person name="Spackman E."/>
            <person name="Goraichik I."/>
            <person name="Dimitrov K.M."/>
            <person name="Suarez D.L."/>
            <person name="Swayne D.E."/>
        </authorList>
    </citation>
    <scope>NUCLEOTIDE SEQUENCE [LARGE SCALE GENOMIC DNA]</scope>
    <source>
        <strain evidence="9 10">DSM 13146</strain>
    </source>
</reference>
<dbReference type="Pfam" id="PF13155">
    <property type="entry name" value="Toprim_2"/>
    <property type="match status" value="1"/>
</dbReference>
<evidence type="ECO:0000256" key="2">
    <source>
        <dbReference type="ARBA" id="ARBA00022515"/>
    </source>
</evidence>
<keyword evidence="4" id="KW-0548">Nucleotidyltransferase</keyword>
<dbReference type="SMART" id="SM00778">
    <property type="entry name" value="Prim_Zn_Ribbon"/>
    <property type="match status" value="1"/>
</dbReference>
<dbReference type="PANTHER" id="PTHR30313">
    <property type="entry name" value="DNA PRIMASE"/>
    <property type="match status" value="1"/>
</dbReference>
<dbReference type="Pfam" id="PF08273">
    <property type="entry name" value="Zn_Ribbon_Prim"/>
    <property type="match status" value="1"/>
</dbReference>
<evidence type="ECO:0000256" key="1">
    <source>
        <dbReference type="ARBA" id="ARBA00022478"/>
    </source>
</evidence>
<feature type="domain" description="Toprim" evidence="7">
    <location>
        <begin position="219"/>
        <end position="294"/>
    </location>
</feature>
<dbReference type="GO" id="GO:0008270">
    <property type="term" value="F:zinc ion binding"/>
    <property type="evidence" value="ECO:0007669"/>
    <property type="project" value="InterPro"/>
</dbReference>
<dbReference type="CDD" id="cd00188">
    <property type="entry name" value="TOPRIM"/>
    <property type="match status" value="1"/>
</dbReference>
<dbReference type="GO" id="GO:0006269">
    <property type="term" value="P:DNA replication, synthesis of primer"/>
    <property type="evidence" value="ECO:0007669"/>
    <property type="project" value="UniProtKB-KW"/>
</dbReference>
<evidence type="ECO:0000313" key="10">
    <source>
        <dbReference type="Proteomes" id="UP000192783"/>
    </source>
</evidence>
<dbReference type="SUPFAM" id="SSF56731">
    <property type="entry name" value="DNA primase core"/>
    <property type="match status" value="1"/>
</dbReference>
<feature type="domain" description="DNA primase/helicase Gp4 N-terminal Bacteriophage T7-like" evidence="8">
    <location>
        <begin position="20"/>
        <end position="62"/>
    </location>
</feature>
<dbReference type="RefSeq" id="WP_084059051.1">
    <property type="nucleotide sequence ID" value="NZ_FWXF01000027.1"/>
</dbReference>
<keyword evidence="2" id="KW-0639">Primosome</keyword>
<evidence type="ECO:0000313" key="9">
    <source>
        <dbReference type="EMBL" id="SMC28078.1"/>
    </source>
</evidence>
<keyword evidence="6" id="KW-0804">Transcription</keyword>
<evidence type="ECO:0000259" key="7">
    <source>
        <dbReference type="SMART" id="SM00493"/>
    </source>
</evidence>
<evidence type="ECO:0000259" key="8">
    <source>
        <dbReference type="SMART" id="SM00778"/>
    </source>
</evidence>
<keyword evidence="1" id="KW-0240">DNA-directed RNA polymerase</keyword>
<keyword evidence="10" id="KW-1185">Reference proteome</keyword>
<dbReference type="GO" id="GO:0005737">
    <property type="term" value="C:cytoplasm"/>
    <property type="evidence" value="ECO:0007669"/>
    <property type="project" value="TreeGrafter"/>
</dbReference>
<dbReference type="GO" id="GO:0000428">
    <property type="term" value="C:DNA-directed RNA polymerase complex"/>
    <property type="evidence" value="ECO:0007669"/>
    <property type="project" value="UniProtKB-KW"/>
</dbReference>
<proteinExistence type="predicted"/>
<dbReference type="AlphaFoldDB" id="A0A1W1XX38"/>
<dbReference type="InterPro" id="IPR036977">
    <property type="entry name" value="DNA_primase_Znf_CHC2"/>
</dbReference>
<sequence length="325" mass="36624">MLLELLQTPVRRVAATYGGEYATACPFCGGRDRFRVWPHKHNGKGRWWCRQCGKTGDTADMLIALGKARDFREACAILGRDTCSNPISASPVKRERKEFALPNQTWRARAEIFIAWSHEKIKHELLRLRQTRGIKPETAMKYKLGWNPTDWQRPRKPWGLPPRPDGRDTVWIPSGWVIPASRDGMVHRVRIRRNAGRQDAPYVAIEGSNGAPMLVRSGLRTVVVESELDGILLAQELPSVYGVVALGSAWVRPDTDLIKKLKATSEEIIVALDADKTGEAAAEWWLQVLDHPAVRRLQPRGGKDPGEMFRNGFSLVQWVQTASTH</sequence>
<keyword evidence="3" id="KW-0808">Transferase</keyword>
<dbReference type="Proteomes" id="UP000192783">
    <property type="component" value="Unassembled WGS sequence"/>
</dbReference>
<evidence type="ECO:0000256" key="5">
    <source>
        <dbReference type="ARBA" id="ARBA00022705"/>
    </source>
</evidence>
<dbReference type="GO" id="GO:0004386">
    <property type="term" value="F:helicase activity"/>
    <property type="evidence" value="ECO:0007669"/>
    <property type="project" value="InterPro"/>
</dbReference>
<dbReference type="GO" id="GO:0003677">
    <property type="term" value="F:DNA binding"/>
    <property type="evidence" value="ECO:0007669"/>
    <property type="project" value="InterPro"/>
</dbReference>
<dbReference type="GO" id="GO:0016779">
    <property type="term" value="F:nucleotidyltransferase activity"/>
    <property type="evidence" value="ECO:0007669"/>
    <property type="project" value="UniProtKB-KW"/>
</dbReference>
<accession>A0A1W1XX38</accession>
<dbReference type="PANTHER" id="PTHR30313:SF2">
    <property type="entry name" value="DNA PRIMASE"/>
    <property type="match status" value="1"/>
</dbReference>
<dbReference type="Gene3D" id="3.90.580.10">
    <property type="entry name" value="Zinc finger, CHC2-type domain"/>
    <property type="match status" value="1"/>
</dbReference>
<evidence type="ECO:0000256" key="3">
    <source>
        <dbReference type="ARBA" id="ARBA00022679"/>
    </source>
</evidence>
<dbReference type="Gene3D" id="3.40.1360.10">
    <property type="match status" value="1"/>
</dbReference>
<evidence type="ECO:0000256" key="4">
    <source>
        <dbReference type="ARBA" id="ARBA00022695"/>
    </source>
</evidence>
<dbReference type="GO" id="GO:1990077">
    <property type="term" value="C:primosome complex"/>
    <property type="evidence" value="ECO:0007669"/>
    <property type="project" value="UniProtKB-KW"/>
</dbReference>
<dbReference type="InterPro" id="IPR006171">
    <property type="entry name" value="TOPRIM_dom"/>
</dbReference>
<dbReference type="EMBL" id="FWXF01000027">
    <property type="protein sequence ID" value="SMC28078.1"/>
    <property type="molecule type" value="Genomic_DNA"/>
</dbReference>
<dbReference type="OrthoDB" id="8967890at2"/>
<protein>
    <submittedName>
        <fullName evidence="9">Toprim domain-containing protein</fullName>
    </submittedName>
</protein>